<evidence type="ECO:0000313" key="1">
    <source>
        <dbReference type="EMBL" id="VEG13945.1"/>
    </source>
</evidence>
<dbReference type="Proteomes" id="UP000274100">
    <property type="component" value="Chromosome"/>
</dbReference>
<name>A0A448GYT8_9GAMM</name>
<evidence type="ECO:0000313" key="2">
    <source>
        <dbReference type="Proteomes" id="UP000274100"/>
    </source>
</evidence>
<reference evidence="1 2" key="1">
    <citation type="submission" date="2018-12" db="EMBL/GenBank/DDBJ databases">
        <authorList>
            <consortium name="Pathogen Informatics"/>
        </authorList>
    </citation>
    <scope>NUCLEOTIDE SEQUENCE [LARGE SCALE GENOMIC DNA]</scope>
    <source>
        <strain evidence="1 2">NCTC10297</strain>
    </source>
</reference>
<gene>
    <name evidence="1" type="ORF">NCTC10297_01928</name>
</gene>
<proteinExistence type="predicted"/>
<dbReference type="RefSeq" id="WP_126331539.1">
    <property type="nucleotide sequence ID" value="NZ_LR134343.1"/>
</dbReference>
<dbReference type="EMBL" id="LR134343">
    <property type="protein sequence ID" value="VEG13945.1"/>
    <property type="molecule type" value="Genomic_DNA"/>
</dbReference>
<sequence length="82" mass="9550">MFEILYINQGENDYLGAEISINNQIVCLIGIDSDLEIFIEFFHDYRISNDVQLKIAFSEFLLAVQECEKELIMVVNKLRCDV</sequence>
<dbReference type="KEGG" id="mcun:NCTC10297_01928"/>
<protein>
    <submittedName>
        <fullName evidence="1">Uncharacterized protein</fullName>
    </submittedName>
</protein>
<organism evidence="1 2">
    <name type="scientific">Moraxella cuniculi</name>
    <dbReference type="NCBI Taxonomy" id="34061"/>
    <lineage>
        <taxon>Bacteria</taxon>
        <taxon>Pseudomonadati</taxon>
        <taxon>Pseudomonadota</taxon>
        <taxon>Gammaproteobacteria</taxon>
        <taxon>Moraxellales</taxon>
        <taxon>Moraxellaceae</taxon>
        <taxon>Moraxella</taxon>
    </lineage>
</organism>
<dbReference type="AlphaFoldDB" id="A0A448GYT8"/>
<accession>A0A448GYT8</accession>